<dbReference type="RefSeq" id="WP_156991275.1">
    <property type="nucleotide sequence ID" value="NZ_CP060286.1"/>
</dbReference>
<dbReference type="KEGG" id="cfem:HCR03_10475"/>
<reference evidence="3 5" key="2">
    <citation type="submission" date="2020-08" db="EMBL/GenBank/DDBJ databases">
        <title>The isolate Caproiciproducens sp. 7D4C2 produces n-caproate at mildly acidic conditions from hexoses: genome and rBOX comparison with related strains and chain-elongating bacteria.</title>
        <authorList>
            <person name="Esquivel-Elizondo S."/>
            <person name="Bagci C."/>
            <person name="Temovska M."/>
            <person name="Jeon B.S."/>
            <person name="Bessarab I."/>
            <person name="Williams R.B.H."/>
            <person name="Huson D.H."/>
            <person name="Angenent L.T."/>
        </authorList>
    </citation>
    <scope>NUCLEOTIDE SEQUENCE [LARGE SCALE GENOMIC DNA]</scope>
    <source>
        <strain evidence="3 5">7D4C2</strain>
    </source>
</reference>
<dbReference type="Proteomes" id="UP000469440">
    <property type="component" value="Unassembled WGS sequence"/>
</dbReference>
<organism evidence="2 4">
    <name type="scientific">Caproicibacter fermentans</name>
    <dbReference type="NCBI Taxonomy" id="2576756"/>
    <lineage>
        <taxon>Bacteria</taxon>
        <taxon>Bacillati</taxon>
        <taxon>Bacillota</taxon>
        <taxon>Clostridia</taxon>
        <taxon>Eubacteriales</taxon>
        <taxon>Acutalibacteraceae</taxon>
        <taxon>Caproicibacter</taxon>
    </lineage>
</organism>
<dbReference type="NCBIfam" id="NF040909">
    <property type="entry name" value="OadG_rel_small"/>
    <property type="match status" value="1"/>
</dbReference>
<feature type="transmembrane region" description="Helical" evidence="1">
    <location>
        <begin position="32"/>
        <end position="50"/>
    </location>
</feature>
<evidence type="ECO:0000313" key="5">
    <source>
        <dbReference type="Proteomes" id="UP000515909"/>
    </source>
</evidence>
<keyword evidence="1" id="KW-0472">Membrane</keyword>
<evidence type="ECO:0000313" key="4">
    <source>
        <dbReference type="Proteomes" id="UP000469440"/>
    </source>
</evidence>
<proteinExistence type="predicted"/>
<keyword evidence="4" id="KW-1185">Reference proteome</keyword>
<evidence type="ECO:0000313" key="3">
    <source>
        <dbReference type="EMBL" id="QNK42706.1"/>
    </source>
</evidence>
<dbReference type="OrthoDB" id="1930279at2"/>
<dbReference type="EMBL" id="VWXL01000100">
    <property type="protein sequence ID" value="MVB12643.1"/>
    <property type="molecule type" value="Genomic_DNA"/>
</dbReference>
<accession>A0A6N8I556</accession>
<dbReference type="AlphaFoldDB" id="A0A6N8I556"/>
<keyword evidence="1" id="KW-1133">Transmembrane helix</keyword>
<name>A0A6N8I556_9FIRM</name>
<sequence>MNYGFLLSDYQGPVGPVNGADVGRSLELMGKGMAGIFVVMLLIFLVIVALNRWTKNKD</sequence>
<reference evidence="2 4" key="1">
    <citation type="submission" date="2019-09" db="EMBL/GenBank/DDBJ databases">
        <title>Genome sequence of Clostridium sp. EA1.</title>
        <authorList>
            <person name="Poehlein A."/>
            <person name="Bengelsdorf F.R."/>
            <person name="Daniel R."/>
        </authorList>
    </citation>
    <scope>NUCLEOTIDE SEQUENCE [LARGE SCALE GENOMIC DNA]</scope>
    <source>
        <strain evidence="2 4">EA1</strain>
    </source>
</reference>
<keyword evidence="1" id="KW-0812">Transmembrane</keyword>
<evidence type="ECO:0000313" key="2">
    <source>
        <dbReference type="EMBL" id="MVB12643.1"/>
    </source>
</evidence>
<dbReference type="Proteomes" id="UP000515909">
    <property type="component" value="Chromosome"/>
</dbReference>
<protein>
    <submittedName>
        <fullName evidence="2">Uncharacterized protein</fullName>
    </submittedName>
</protein>
<accession>A0A7G8TGG5</accession>
<evidence type="ECO:0000256" key="1">
    <source>
        <dbReference type="SAM" id="Phobius"/>
    </source>
</evidence>
<gene>
    <name evidence="2" type="ORF">CAFE_33840</name>
    <name evidence="3" type="ORF">HCR03_10475</name>
</gene>
<dbReference type="EMBL" id="CP060286">
    <property type="protein sequence ID" value="QNK42706.1"/>
    <property type="molecule type" value="Genomic_DNA"/>
</dbReference>